<dbReference type="GeneID" id="85361647"/>
<dbReference type="Proteomes" id="UP001175211">
    <property type="component" value="Unassembled WGS sequence"/>
</dbReference>
<dbReference type="InterPro" id="IPR002110">
    <property type="entry name" value="Ankyrin_rpt"/>
</dbReference>
<dbReference type="InterPro" id="IPR036770">
    <property type="entry name" value="Ankyrin_rpt-contain_sf"/>
</dbReference>
<evidence type="ECO:0000313" key="7">
    <source>
        <dbReference type="Proteomes" id="UP001175211"/>
    </source>
</evidence>
<dbReference type="EMBL" id="JAUEPS010000046">
    <property type="protein sequence ID" value="KAK0446547.1"/>
    <property type="molecule type" value="Genomic_DNA"/>
</dbReference>
<dbReference type="PROSITE" id="PS50297">
    <property type="entry name" value="ANK_REP_REGION"/>
    <property type="match status" value="1"/>
</dbReference>
<dbReference type="Gene3D" id="1.25.40.20">
    <property type="entry name" value="Ankyrin repeat-containing domain"/>
    <property type="match status" value="2"/>
</dbReference>
<dbReference type="SUPFAM" id="SSF48403">
    <property type="entry name" value="Ankyrin repeat"/>
    <property type="match status" value="1"/>
</dbReference>
<dbReference type="PROSITE" id="PS50088">
    <property type="entry name" value="ANK_REPEAT"/>
    <property type="match status" value="2"/>
</dbReference>
<evidence type="ECO:0000259" key="4">
    <source>
        <dbReference type="Pfam" id="PF24809"/>
    </source>
</evidence>
<proteinExistence type="predicted"/>
<dbReference type="PANTHER" id="PTHR10039">
    <property type="entry name" value="AMELOGENIN"/>
    <property type="match status" value="1"/>
</dbReference>
<feature type="domain" description="Nephrocystin 3-like N-terminal" evidence="5">
    <location>
        <begin position="302"/>
        <end position="459"/>
    </location>
</feature>
<dbReference type="Pfam" id="PF24883">
    <property type="entry name" value="NPHP3_N"/>
    <property type="match status" value="1"/>
</dbReference>
<dbReference type="RefSeq" id="XP_060325896.1">
    <property type="nucleotide sequence ID" value="XM_060478099.1"/>
</dbReference>
<evidence type="ECO:0000256" key="2">
    <source>
        <dbReference type="PROSITE-ProRule" id="PRU00023"/>
    </source>
</evidence>
<feature type="region of interest" description="Disordered" evidence="3">
    <location>
        <begin position="1019"/>
        <end position="1057"/>
    </location>
</feature>
<feature type="compositionally biased region" description="Polar residues" evidence="3">
    <location>
        <begin position="1038"/>
        <end position="1047"/>
    </location>
</feature>
<accession>A0AA39JQB6</accession>
<protein>
    <recommendedName>
        <fullName evidence="8">NACHT domain-containing protein</fullName>
    </recommendedName>
</protein>
<feature type="repeat" description="ANK" evidence="2">
    <location>
        <begin position="759"/>
        <end position="791"/>
    </location>
</feature>
<reference evidence="6" key="1">
    <citation type="submission" date="2023-06" db="EMBL/GenBank/DDBJ databases">
        <authorList>
            <consortium name="Lawrence Berkeley National Laboratory"/>
            <person name="Ahrendt S."/>
            <person name="Sahu N."/>
            <person name="Indic B."/>
            <person name="Wong-Bajracharya J."/>
            <person name="Merenyi Z."/>
            <person name="Ke H.-M."/>
            <person name="Monk M."/>
            <person name="Kocsube S."/>
            <person name="Drula E."/>
            <person name="Lipzen A."/>
            <person name="Balint B."/>
            <person name="Henrissat B."/>
            <person name="Andreopoulos B."/>
            <person name="Martin F.M."/>
            <person name="Harder C.B."/>
            <person name="Rigling D."/>
            <person name="Ford K.L."/>
            <person name="Foster G.D."/>
            <person name="Pangilinan J."/>
            <person name="Papanicolaou A."/>
            <person name="Barry K."/>
            <person name="LaButti K."/>
            <person name="Viragh M."/>
            <person name="Koriabine M."/>
            <person name="Yan M."/>
            <person name="Riley R."/>
            <person name="Champramary S."/>
            <person name="Plett K.L."/>
            <person name="Tsai I.J."/>
            <person name="Slot J."/>
            <person name="Sipos G."/>
            <person name="Plett J."/>
            <person name="Nagy L.G."/>
            <person name="Grigoriev I.V."/>
        </authorList>
    </citation>
    <scope>NUCLEOTIDE SEQUENCE</scope>
    <source>
        <strain evidence="6">CCBAS 213</strain>
    </source>
</reference>
<sequence length="1057" mass="120652">MNAPKRKNLDHHRNETFDDVLRAHISHLKVNSTWFLPSNRNDICHFVQTLEHHRLRSVEWITSIVLSFDQFFTALDQSMSSHPELHSFVWGCIKFIIEEVSKHSVYFKKVISVLREISGRMHFYQQYTMPQYGESVVVAKVLADIYGAILKLCYVVHRTFPRRDQRSQSSNYVKSLNPWSATKLDEVVQSFDTIQTDLENVARHNKRIKGYAGHEEPHQTQNGRAMASTIAADEREGHRLQNTMREKPAEKASRPEGRGISIPFHEIHSSAQQKFLSQLPYAEWRTKHSQCGRKWAGHMDLGHWFLSSELYRSWATSDPSSPPLLWVHGKRGIGKTMLAWRSIDDLLSLQPKGKEDNVVAYCYCRTEDSSTTDPMKILGAIIRQLVPSIPGTTINWDTSRPYTRTFEGLRYLLKAFLNELGCTFIVIDGIDACSLASLKRLLPIFTSLSKRARILVMSRDIVEIGEAFQGSFSRSLLISTMDIAKDLERYVRQCVFEPGDINSGFRSLTPAVQNDIVIHLTNLIHTSEGTFLWMQFQILHLAKQHSVRGIRKSLQQTPRDIEGTYTQSLQSIYRLCGRRQKRAIQVLRWLVCSRSPITLELLQQAISVDEMSDHWNSRKVIADSDLHNLIEDCANLIQVFDVRPPNGNQSDIEFTVQFCHASVRDFLSAPNMDALAYLFHNPHEAIFQLCVKSAMMLEKHRDSDLCPALSRYIQSVDVLWHLHYADKTANPDMLLRNYHAMLSMQMSPFSRTTPDVDTRLETALHIAADLSCTRLVQHILNNGVSTTLRDRYGRTTLHYTAGCLFTRFQFTDEGLACTRIILDGLDRGYINAVDDQDWTALHHVATNHLGPSDDPANDTVLLLLRRGADPKISNERGETVLHRLARCEWDCEPALRYLSRYLVDPNPRNHYGETPLHLLAQRDILGGNALKSLKTMLECGADTNAQDYDGITPMHILCGRSLVDDTVALMIKALLQHQANTRLQDISGLTPLNVLDHYHGNSLTLPDTVRSLLNHRINKNFGHQGSGRRKHFEPAMSSAHSSRTGQFQKAKLLRRHR</sequence>
<evidence type="ECO:0000256" key="3">
    <source>
        <dbReference type="SAM" id="MobiDB-lite"/>
    </source>
</evidence>
<dbReference type="InterPro" id="IPR027417">
    <property type="entry name" value="P-loop_NTPase"/>
</dbReference>
<dbReference type="InterPro" id="IPR056884">
    <property type="entry name" value="NPHP3-like_N"/>
</dbReference>
<evidence type="ECO:0000259" key="5">
    <source>
        <dbReference type="Pfam" id="PF24883"/>
    </source>
</evidence>
<organism evidence="6 7">
    <name type="scientific">Armillaria tabescens</name>
    <name type="common">Ringless honey mushroom</name>
    <name type="synonym">Agaricus tabescens</name>
    <dbReference type="NCBI Taxonomy" id="1929756"/>
    <lineage>
        <taxon>Eukaryota</taxon>
        <taxon>Fungi</taxon>
        <taxon>Dikarya</taxon>
        <taxon>Basidiomycota</taxon>
        <taxon>Agaricomycotina</taxon>
        <taxon>Agaricomycetes</taxon>
        <taxon>Agaricomycetidae</taxon>
        <taxon>Agaricales</taxon>
        <taxon>Marasmiineae</taxon>
        <taxon>Physalacriaceae</taxon>
        <taxon>Desarmillaria</taxon>
    </lineage>
</organism>
<evidence type="ECO:0000313" key="6">
    <source>
        <dbReference type="EMBL" id="KAK0446547.1"/>
    </source>
</evidence>
<keyword evidence="1" id="KW-0677">Repeat</keyword>
<comment type="caution">
    <text evidence="6">The sequence shown here is derived from an EMBL/GenBank/DDBJ whole genome shotgun (WGS) entry which is preliminary data.</text>
</comment>
<gene>
    <name evidence="6" type="ORF">EV420DRAFT_1647982</name>
</gene>
<feature type="repeat" description="ANK" evidence="2">
    <location>
        <begin position="911"/>
        <end position="948"/>
    </location>
</feature>
<evidence type="ECO:0008006" key="8">
    <source>
        <dbReference type="Google" id="ProtNLM"/>
    </source>
</evidence>
<dbReference type="SUPFAM" id="SSF52540">
    <property type="entry name" value="P-loop containing nucleoside triphosphate hydrolases"/>
    <property type="match status" value="1"/>
</dbReference>
<dbReference type="AlphaFoldDB" id="A0AA39JQB6"/>
<dbReference type="SMART" id="SM00248">
    <property type="entry name" value="ANK"/>
    <property type="match status" value="5"/>
</dbReference>
<dbReference type="Pfam" id="PF24809">
    <property type="entry name" value="DUF7708"/>
    <property type="match status" value="1"/>
</dbReference>
<keyword evidence="2" id="KW-0040">ANK repeat</keyword>
<dbReference type="Pfam" id="PF12796">
    <property type="entry name" value="Ank_2"/>
    <property type="match status" value="1"/>
</dbReference>
<dbReference type="InterPro" id="IPR056125">
    <property type="entry name" value="DUF7708"/>
</dbReference>
<evidence type="ECO:0000256" key="1">
    <source>
        <dbReference type="ARBA" id="ARBA00022737"/>
    </source>
</evidence>
<dbReference type="Gene3D" id="3.40.50.300">
    <property type="entry name" value="P-loop containing nucleotide triphosphate hydrolases"/>
    <property type="match status" value="1"/>
</dbReference>
<name>A0AA39JQB6_ARMTA</name>
<keyword evidence="7" id="KW-1185">Reference proteome</keyword>
<feature type="domain" description="DUF7708" evidence="4">
    <location>
        <begin position="60"/>
        <end position="204"/>
    </location>
</feature>